<evidence type="ECO:0000313" key="1">
    <source>
        <dbReference type="EMBL" id="KAL2499009.1"/>
    </source>
</evidence>
<comment type="caution">
    <text evidence="1">The sequence shown here is derived from an EMBL/GenBank/DDBJ whole genome shotgun (WGS) entry which is preliminary data.</text>
</comment>
<organism evidence="1 2">
    <name type="scientific">Abeliophyllum distichum</name>
    <dbReference type="NCBI Taxonomy" id="126358"/>
    <lineage>
        <taxon>Eukaryota</taxon>
        <taxon>Viridiplantae</taxon>
        <taxon>Streptophyta</taxon>
        <taxon>Embryophyta</taxon>
        <taxon>Tracheophyta</taxon>
        <taxon>Spermatophyta</taxon>
        <taxon>Magnoliopsida</taxon>
        <taxon>eudicotyledons</taxon>
        <taxon>Gunneridae</taxon>
        <taxon>Pentapetalae</taxon>
        <taxon>asterids</taxon>
        <taxon>lamiids</taxon>
        <taxon>Lamiales</taxon>
        <taxon>Oleaceae</taxon>
        <taxon>Forsythieae</taxon>
        <taxon>Abeliophyllum</taxon>
    </lineage>
</organism>
<keyword evidence="2" id="KW-1185">Reference proteome</keyword>
<dbReference type="EMBL" id="JBFOLK010000007">
    <property type="protein sequence ID" value="KAL2499009.1"/>
    <property type="molecule type" value="Genomic_DNA"/>
</dbReference>
<accession>A0ABD1SE35</accession>
<protein>
    <submittedName>
        <fullName evidence="1">Tify domain-containing protein</fullName>
    </submittedName>
</protein>
<reference evidence="2" key="1">
    <citation type="submission" date="2024-07" db="EMBL/GenBank/DDBJ databases">
        <title>Two chromosome-level genome assemblies of Korean endemic species Abeliophyllum distichum and Forsythia ovata (Oleaceae).</title>
        <authorList>
            <person name="Jang H."/>
        </authorList>
    </citation>
    <scope>NUCLEOTIDE SEQUENCE [LARGE SCALE GENOMIC DNA]</scope>
</reference>
<dbReference type="AlphaFoldDB" id="A0ABD1SE35"/>
<proteinExistence type="predicted"/>
<gene>
    <name evidence="1" type="ORF">Adt_24559</name>
</gene>
<dbReference type="PANTHER" id="PTHR33077">
    <property type="entry name" value="PROTEIN TIFY 4A-RELATED-RELATED"/>
    <property type="match status" value="1"/>
</dbReference>
<name>A0ABD1SE35_9LAMI</name>
<dbReference type="Pfam" id="PF09425">
    <property type="entry name" value="Jas_motif"/>
    <property type="match status" value="1"/>
</dbReference>
<dbReference type="Proteomes" id="UP001604336">
    <property type="component" value="Unassembled WGS sequence"/>
</dbReference>
<sequence length="261" mass="29094">MLYEENVVCMAQENRINKYPFNCFCIPISNLSTLNAEMEIDFLGLNSKESPNLEKGRRMNTFKDPAIRGANISLSLSTTSSVDFEENNTWAVPMHKMIPTCNGSLEEAHAREKSSLAFVPTAINKLSSTAGFLYDLNEKPTDLRNITEPTAQPALLTFLNSDAAHVFHEILPDKANRVMFVVDKSSSATSIAEQSTKGYRYTPTVAMARRATLARFLEKRMHRLTCTKTSNLTGKSPDATSSQAWNVNIRCSKKKNSIIKS</sequence>
<dbReference type="InterPro" id="IPR018467">
    <property type="entry name" value="CCT_CS"/>
</dbReference>
<dbReference type="PANTHER" id="PTHR33077:SF90">
    <property type="entry name" value="PROTEIN TIFY 7"/>
    <property type="match status" value="1"/>
</dbReference>
<dbReference type="InterPro" id="IPR040390">
    <property type="entry name" value="TIFY/JAZ"/>
</dbReference>
<evidence type="ECO:0000313" key="2">
    <source>
        <dbReference type="Proteomes" id="UP001604336"/>
    </source>
</evidence>